<sequence length="24" mass="2744">KFTDNTLGFGKKMIWLRDSGTEQA</sequence>
<protein>
    <submittedName>
        <fullName evidence="1">Uncharacterized protein</fullName>
    </submittedName>
</protein>
<dbReference type="EMBL" id="AZMM01004944">
    <property type="protein sequence ID" value="ETJ41129.1"/>
    <property type="molecule type" value="Genomic_DNA"/>
</dbReference>
<gene>
    <name evidence="1" type="ORF">Q604_UNBC04944G0002</name>
</gene>
<dbReference type="AlphaFoldDB" id="W1YIU2"/>
<feature type="non-terminal residue" evidence="1">
    <location>
        <position position="1"/>
    </location>
</feature>
<name>W1YIU2_9ZZZZ</name>
<organism evidence="1">
    <name type="scientific">human gut metagenome</name>
    <dbReference type="NCBI Taxonomy" id="408170"/>
    <lineage>
        <taxon>unclassified sequences</taxon>
        <taxon>metagenomes</taxon>
        <taxon>organismal metagenomes</taxon>
    </lineage>
</organism>
<evidence type="ECO:0000313" key="1">
    <source>
        <dbReference type="EMBL" id="ETJ41129.1"/>
    </source>
</evidence>
<reference evidence="1" key="1">
    <citation type="submission" date="2013-12" db="EMBL/GenBank/DDBJ databases">
        <title>A Varibaculum cambriense genome reconstructed from a premature infant gut community with otherwise low bacterial novelty that shifts toward anaerobic metabolism during the third week of life.</title>
        <authorList>
            <person name="Brown C.T."/>
            <person name="Sharon I."/>
            <person name="Thomas B.C."/>
            <person name="Castelle C.J."/>
            <person name="Morowitz M.J."/>
            <person name="Banfield J.F."/>
        </authorList>
    </citation>
    <scope>NUCLEOTIDE SEQUENCE</scope>
</reference>
<proteinExistence type="predicted"/>
<accession>W1YIU2</accession>
<comment type="caution">
    <text evidence="1">The sequence shown here is derived from an EMBL/GenBank/DDBJ whole genome shotgun (WGS) entry which is preliminary data.</text>
</comment>